<dbReference type="SUPFAM" id="SSF51445">
    <property type="entry name" value="(Trans)glycosidases"/>
    <property type="match status" value="1"/>
</dbReference>
<feature type="domain" description="Fibronectin type III-like" evidence="7">
    <location>
        <begin position="615"/>
        <end position="685"/>
    </location>
</feature>
<dbReference type="Pfam" id="PF14310">
    <property type="entry name" value="Fn3-like"/>
    <property type="match status" value="1"/>
</dbReference>
<evidence type="ECO:0000256" key="1">
    <source>
        <dbReference type="ARBA" id="ARBA00005336"/>
    </source>
</evidence>
<dbReference type="GO" id="GO:0008422">
    <property type="term" value="F:beta-glucosidase activity"/>
    <property type="evidence" value="ECO:0007669"/>
    <property type="project" value="UniProtKB-ARBA"/>
</dbReference>
<dbReference type="Gene3D" id="2.60.40.10">
    <property type="entry name" value="Immunoglobulins"/>
    <property type="match status" value="1"/>
</dbReference>
<dbReference type="Pfam" id="PF00933">
    <property type="entry name" value="Glyco_hydro_3"/>
    <property type="match status" value="1"/>
</dbReference>
<dbReference type="AlphaFoldDB" id="A0A941F0D8"/>
<dbReference type="InterPro" id="IPR002772">
    <property type="entry name" value="Glyco_hydro_3_C"/>
</dbReference>
<dbReference type="InterPro" id="IPR019800">
    <property type="entry name" value="Glyco_hydro_3_AS"/>
</dbReference>
<comment type="caution">
    <text evidence="8">The sequence shown here is derived from an EMBL/GenBank/DDBJ whole genome shotgun (WGS) entry which is preliminary data.</text>
</comment>
<dbReference type="Pfam" id="PF01915">
    <property type="entry name" value="Glyco_hydro_3_C"/>
    <property type="match status" value="1"/>
</dbReference>
<dbReference type="PANTHER" id="PTHR42715:SF10">
    <property type="entry name" value="BETA-GLUCOSIDASE"/>
    <property type="match status" value="1"/>
</dbReference>
<dbReference type="RefSeq" id="WP_212532411.1">
    <property type="nucleotide sequence ID" value="NZ_JAGSOG010000243.1"/>
</dbReference>
<dbReference type="Gene3D" id="3.40.50.1700">
    <property type="entry name" value="Glycoside hydrolase family 3 C-terminal domain"/>
    <property type="match status" value="1"/>
</dbReference>
<comment type="similarity">
    <text evidence="1 6">Belongs to the glycosyl hydrolase 3 family.</text>
</comment>
<dbReference type="Gene3D" id="3.20.20.300">
    <property type="entry name" value="Glycoside hydrolase, family 3, N-terminal domain"/>
    <property type="match status" value="1"/>
</dbReference>
<dbReference type="PROSITE" id="PS00775">
    <property type="entry name" value="GLYCOSYL_HYDROL_F3"/>
    <property type="match status" value="1"/>
</dbReference>
<keyword evidence="3" id="KW-0119">Carbohydrate metabolism</keyword>
<evidence type="ECO:0000313" key="8">
    <source>
        <dbReference type="EMBL" id="MBR7837949.1"/>
    </source>
</evidence>
<keyword evidence="2 6" id="KW-0378">Hydrolase</keyword>
<dbReference type="GO" id="GO:0005975">
    <property type="term" value="P:carbohydrate metabolic process"/>
    <property type="evidence" value="ECO:0007669"/>
    <property type="project" value="InterPro"/>
</dbReference>
<dbReference type="SMART" id="SM01217">
    <property type="entry name" value="Fn3_like"/>
    <property type="match status" value="1"/>
</dbReference>
<evidence type="ECO:0000259" key="7">
    <source>
        <dbReference type="SMART" id="SM01217"/>
    </source>
</evidence>
<dbReference type="InterPro" id="IPR017853">
    <property type="entry name" value="GH"/>
</dbReference>
<dbReference type="InterPro" id="IPR026891">
    <property type="entry name" value="Fn3-like"/>
</dbReference>
<dbReference type="PANTHER" id="PTHR42715">
    <property type="entry name" value="BETA-GLUCOSIDASE"/>
    <property type="match status" value="1"/>
</dbReference>
<sequence>MNQPDPATTVLSTLTTAQKAALTSGTDFWHTTALPEAGVPRLTMTDGPHGLRRQPEGVDSLELGVSVPATCFPPAVGLGSSWNPTLVEQVGAAIAAEARAAGVGLLLGPGVNIKRSPLCGRNFEYVSEDPFLSGRIGAALIRGIQAQGVGACVKHFAANNQETDRVRVSADVDERTLREIYLPAFEHAVTTAHPAAVMASYNKINGTYSCENPWLLAEVLRGEWGFDGLVISDWGAVDDRAAALAAGCDLAMPTSAADALLAELVERGELDGALLDASAGRVLALVDRATATLAQADQAEPVDLDAHHELARRAAHESAVLLKNADGLLPLDPAADTRIAVIGELARTPRFQGGGSSHVVPTRVDNALDAIADLVEPRGLVRFAAGYTLEPAGDADAAAELIRQAAQAARTADTVLLFLGLPESAESEGADRTDIALPAAQVELVHAVAAANPRTVVVLSHGSAVELTDWRDEVPAILEGWLLGQAGGSAVADLLFGRVAPSGRLTETIPLRLQDTPSYLHFPGGEGHVWYGEGLYVGYRGYDTLGTEVAYPFGHGLTYTTFAYSGLRVGGGAGNGGMSDGGAGDGGAGHGTQPTSNACEVEFTLTNTGAVAGAEVVQLYVSETAPRLHRPAQELKAFAKVTLEPGASTTVTFQLDERAFAHWSPQYADWVITPGAFELRIGASSRDTRLSTEVILPGTGHRQPLTARSSLGEWLADPRGLAVLVAAAGEGITAIDAMGAAFPLGRIAALFGFGPQDVERLCEAAAAEAAAAEPADSDPSAARG</sequence>
<evidence type="ECO:0000256" key="3">
    <source>
        <dbReference type="ARBA" id="ARBA00023277"/>
    </source>
</evidence>
<keyword evidence="9" id="KW-1185">Reference proteome</keyword>
<dbReference type="SUPFAM" id="SSF52279">
    <property type="entry name" value="Beta-D-glucan exohydrolase, C-terminal domain"/>
    <property type="match status" value="1"/>
</dbReference>
<dbReference type="PRINTS" id="PR00133">
    <property type="entry name" value="GLHYDRLASE3"/>
</dbReference>
<dbReference type="Proteomes" id="UP000675781">
    <property type="component" value="Unassembled WGS sequence"/>
</dbReference>
<evidence type="ECO:0000256" key="2">
    <source>
        <dbReference type="ARBA" id="ARBA00022801"/>
    </source>
</evidence>
<dbReference type="InterPro" id="IPR050288">
    <property type="entry name" value="Cellulose_deg_GH3"/>
</dbReference>
<dbReference type="InterPro" id="IPR036881">
    <property type="entry name" value="Glyco_hydro_3_C_sf"/>
</dbReference>
<dbReference type="EMBL" id="JAGSOG010000243">
    <property type="protein sequence ID" value="MBR7837949.1"/>
    <property type="molecule type" value="Genomic_DNA"/>
</dbReference>
<dbReference type="InterPro" id="IPR036962">
    <property type="entry name" value="Glyco_hydro_3_N_sf"/>
</dbReference>
<reference evidence="8" key="1">
    <citation type="submission" date="2021-04" db="EMBL/GenBank/DDBJ databases">
        <title>Genome based classification of Actinospica acidithermotolerans sp. nov., an actinobacterium isolated from an Indonesian hot spring.</title>
        <authorList>
            <person name="Kusuma A.B."/>
            <person name="Putra K.E."/>
            <person name="Nafisah S."/>
            <person name="Loh J."/>
            <person name="Nouioui I."/>
            <person name="Goodfellow M."/>
        </authorList>
    </citation>
    <scope>NUCLEOTIDE SEQUENCE</scope>
    <source>
        <strain evidence="8">CSCA 57</strain>
    </source>
</reference>
<dbReference type="InterPro" id="IPR001764">
    <property type="entry name" value="Glyco_hydro_3_N"/>
</dbReference>
<dbReference type="InterPro" id="IPR013783">
    <property type="entry name" value="Ig-like_fold"/>
</dbReference>
<evidence type="ECO:0000313" key="9">
    <source>
        <dbReference type="Proteomes" id="UP000675781"/>
    </source>
</evidence>
<evidence type="ECO:0000256" key="5">
    <source>
        <dbReference type="ARBA" id="ARBA00074219"/>
    </source>
</evidence>
<protein>
    <recommendedName>
        <fullName evidence="5">Exo-alpha-(1-&gt;6)-L-arabinopyranosidase</fullName>
    </recommendedName>
</protein>
<proteinExistence type="inferred from homology"/>
<keyword evidence="6" id="KW-0326">Glycosidase</keyword>
<evidence type="ECO:0000256" key="4">
    <source>
        <dbReference type="ARBA" id="ARBA00058905"/>
    </source>
</evidence>
<evidence type="ECO:0000256" key="6">
    <source>
        <dbReference type="RuleBase" id="RU361161"/>
    </source>
</evidence>
<dbReference type="FunFam" id="2.60.40.10:FF:000495">
    <property type="entry name" value="Periplasmic beta-glucosidase"/>
    <property type="match status" value="1"/>
</dbReference>
<organism evidence="8 9">
    <name type="scientific">Actinospica durhamensis</name>
    <dbReference type="NCBI Taxonomy" id="1508375"/>
    <lineage>
        <taxon>Bacteria</taxon>
        <taxon>Bacillati</taxon>
        <taxon>Actinomycetota</taxon>
        <taxon>Actinomycetes</taxon>
        <taxon>Catenulisporales</taxon>
        <taxon>Actinospicaceae</taxon>
        <taxon>Actinospica</taxon>
    </lineage>
</organism>
<comment type="function">
    <text evidence="4">Catalyzes the hydrolysis of a non-reducing terminal alpha-L-arabinopyranosidic linkage in ginsenoside Rb2 (alpha-L-arabinopyranosyl-(1-&gt;6)-alpha-D-glucopyranosyl) to release alpha-D-glucopyranosyl (Rd). It is not able to hydrolyze alpha-L-arabinofuranosyl-(1-&gt;6)-alpha-D-glucopyranosyl (Rc).</text>
</comment>
<name>A0A941F0D8_9ACTN</name>
<accession>A0A941F0D8</accession>
<gene>
    <name evidence="8" type="ORF">KDL01_32050</name>
</gene>